<keyword evidence="5" id="KW-1185">Reference proteome</keyword>
<dbReference type="PANTHER" id="PTHR10340">
    <property type="entry name" value="SPHINGOMYELIN PHOSPHODIESTERASE"/>
    <property type="match status" value="1"/>
</dbReference>
<dbReference type="OrthoDB" id="282973at2759"/>
<dbReference type="Proteomes" id="UP000011777">
    <property type="component" value="Unassembled WGS sequence"/>
</dbReference>
<evidence type="ECO:0000256" key="1">
    <source>
        <dbReference type="ARBA" id="ARBA00022801"/>
    </source>
</evidence>
<dbReference type="InterPro" id="IPR029052">
    <property type="entry name" value="Metallo-depent_PP-like"/>
</dbReference>
<evidence type="ECO:0000313" key="5">
    <source>
        <dbReference type="Proteomes" id="UP000011777"/>
    </source>
</evidence>
<reference evidence="4 5" key="1">
    <citation type="submission" date="2013-02" db="EMBL/GenBank/DDBJ databases">
        <title>Genome sequence of Candida maltosa Xu316, a potential industrial strain for xylitol and ethanol production.</title>
        <authorList>
            <person name="Yu J."/>
            <person name="Wang Q."/>
            <person name="Geng X."/>
            <person name="Bao W."/>
            <person name="He P."/>
            <person name="Cai J."/>
        </authorList>
    </citation>
    <scope>NUCLEOTIDE SEQUENCE [LARGE SCALE GENOMIC DNA]</scope>
    <source>
        <strain evidence="5">Xu316</strain>
    </source>
</reference>
<dbReference type="HOGENOM" id="CLU_014743_2_0_1"/>
<dbReference type="AlphaFoldDB" id="M3JZM3"/>
<dbReference type="PANTHER" id="PTHR10340:SF27">
    <property type="entry name" value="ACL091CP"/>
    <property type="match status" value="1"/>
</dbReference>
<proteinExistence type="predicted"/>
<organism evidence="4 5">
    <name type="scientific">Candida maltosa (strain Xu316)</name>
    <name type="common">Yeast</name>
    <dbReference type="NCBI Taxonomy" id="1245528"/>
    <lineage>
        <taxon>Eukaryota</taxon>
        <taxon>Fungi</taxon>
        <taxon>Dikarya</taxon>
        <taxon>Ascomycota</taxon>
        <taxon>Saccharomycotina</taxon>
        <taxon>Pichiomycetes</taxon>
        <taxon>Debaryomycetaceae</taxon>
        <taxon>Candida/Lodderomyces clade</taxon>
        <taxon>Candida</taxon>
    </lineage>
</organism>
<evidence type="ECO:0000256" key="2">
    <source>
        <dbReference type="ARBA" id="ARBA00023180"/>
    </source>
</evidence>
<dbReference type="OMA" id="MSDAHIQ"/>
<keyword evidence="2" id="KW-0325">Glycoprotein</keyword>
<dbReference type="CDD" id="cd00842">
    <property type="entry name" value="MPP_ASMase"/>
    <property type="match status" value="1"/>
</dbReference>
<dbReference type="InterPro" id="IPR041805">
    <property type="entry name" value="ASMase/PPN1_MPP"/>
</dbReference>
<comment type="caution">
    <text evidence="4">The sequence shown here is derived from an EMBL/GenBank/DDBJ whole genome shotgun (WGS) entry which is preliminary data.</text>
</comment>
<gene>
    <name evidence="4" type="ORF">G210_0956</name>
</gene>
<dbReference type="SUPFAM" id="SSF56300">
    <property type="entry name" value="Metallo-dependent phosphatases"/>
    <property type="match status" value="1"/>
</dbReference>
<keyword evidence="1" id="KW-0378">Hydrolase</keyword>
<dbReference type="STRING" id="1245528.M3JZM3"/>
<dbReference type="GO" id="GO:0008081">
    <property type="term" value="F:phosphoric diester hydrolase activity"/>
    <property type="evidence" value="ECO:0007669"/>
    <property type="project" value="TreeGrafter"/>
</dbReference>
<evidence type="ECO:0000313" key="4">
    <source>
        <dbReference type="EMBL" id="EMG48470.1"/>
    </source>
</evidence>
<feature type="signal peptide" evidence="3">
    <location>
        <begin position="1"/>
        <end position="18"/>
    </location>
</feature>
<evidence type="ECO:0000256" key="3">
    <source>
        <dbReference type="SAM" id="SignalP"/>
    </source>
</evidence>
<keyword evidence="3" id="KW-0732">Signal</keyword>
<dbReference type="EMBL" id="AOGT01001098">
    <property type="protein sequence ID" value="EMG48470.1"/>
    <property type="molecule type" value="Genomic_DNA"/>
</dbReference>
<feature type="chain" id="PRO_5004035122" evidence="3">
    <location>
        <begin position="19"/>
        <end position="713"/>
    </location>
</feature>
<name>M3JZM3_CANMX</name>
<protein>
    <submittedName>
        <fullName evidence="4">Sphingomyelin phosphodiesterase, putative</fullName>
    </submittedName>
</protein>
<sequence length="713" mass="82409">MQFYRLFVFAIFAATAVAQVLPGVNQLKSQVFQKREEDIMESVFQSLPFKDYDYIMYQLKQLQIAKGNASSCDQCKNKIRFAKKLIEDEPEHAHLTNMMLYKDCTLGSTPYLYCTILDFFLTTKAYTEDKVGVNAFDSSVDGYQVVNFYDNDFLHFIKEFNVSNDFEVEYYCAFSAGQCELPDVESVVESFNIDSWWPEKKPEHYYEPIYKNQNRERFNVLHMSDAHIQFTYEQGAEANCSQLVCGLKKSFNEELLGKDYNFTTAFALENPNSRIQDFQFSFYPDAHYDGVEYIKGDYYDFPKYRGWNFNSQPATVFGGYLTDTPEILVNNSLIDMTKLHKDLNFEFALYSGDTAEHDLQSVTAQLVKEEEVHFFKTVRSYLGNISVLPSLGNHDTYVYSRMAPMKLDFNHSYSWNSDEMVDVFINNGWVDASDEQVMKSHYAGFSHVTPRGLKIITLNSNTYYDTNTWAFLNTSNDPDLFGNWKFLVEELVESEAKGQRVWINAHVPPNGADALPIDSLIFKKILQRFAPYTIANIFYGHTHNDELIVAYSPNDSAIGANEPITNAWVIQSLTPFGQHNPAYRYYEVEDESFNIIQSHNYYTPLNETYVNGGAEPAWVYEYSARDAYDPQHEWPSDAPLNATFWDKFVVEKLKDPSNIEFNQLYSNYWYRFSPYTPNCTHPAGGNITKACYNSNYCFAANIDTLARSKCLMK</sequence>
<accession>M3JZM3</accession>
<dbReference type="eggNOG" id="KOG3770">
    <property type="taxonomic scope" value="Eukaryota"/>
</dbReference>